<name>A0A6L2NGB1_TANCI</name>
<reference evidence="1" key="1">
    <citation type="journal article" date="2019" name="Sci. Rep.">
        <title>Draft genome of Tanacetum cinerariifolium, the natural source of mosquito coil.</title>
        <authorList>
            <person name="Yamashiro T."/>
            <person name="Shiraishi A."/>
            <person name="Satake H."/>
            <person name="Nakayama K."/>
        </authorList>
    </citation>
    <scope>NUCLEOTIDE SEQUENCE</scope>
</reference>
<comment type="caution">
    <text evidence="1">The sequence shown here is derived from an EMBL/GenBank/DDBJ whole genome shotgun (WGS) entry which is preliminary data.</text>
</comment>
<sequence length="499" mass="57194">MVKGRQVIHVDYFINNDLEYLRGGSSSKKYTTSTTKEKASKYDIPGIKDMVPSLWSPIKNQRDLSRDILLVRIEVHSDTKVFTMTMEILPELTSNKLYDRVTRTKKYAELSAAEKIQADYDMKVTNIILQGLPADIYSLVNHHKVAKDLWERVQLLMQGTSLTKKERKCEGHMARKSTQPKRPRNAAWYKEKAMLAEAHEVGQILDEEQLAFLTEDLDTYDSDCDDISNAKSVLIANISNYGSDVMLEVPHSETYLNDMKNQKSQSKMSKKEMDPEAIKDKISNKPIDYVKINKLYEDFGKHLVPQQELTADEAFWYHILNPSTKSSDALPIKIEAPKELPKSQFNANSELICATCGKSMFDGVHDMCLIDFVKIVNSRAKSAKKHKKQNIWKPTGHVFTEIGFKWKPTGRTFTIVGYPDCSLTISLDDMLKTSPICLLLKASKTKSWLWHYRCIRNKQESSHQPKAEDTNMEKQYLLHVDLCGPMRVASINEKRIVED</sequence>
<dbReference type="EMBL" id="BKCJ010009069">
    <property type="protein sequence ID" value="GEU85253.1"/>
    <property type="molecule type" value="Genomic_DNA"/>
</dbReference>
<organism evidence="1">
    <name type="scientific">Tanacetum cinerariifolium</name>
    <name type="common">Dalmatian daisy</name>
    <name type="synonym">Chrysanthemum cinerariifolium</name>
    <dbReference type="NCBI Taxonomy" id="118510"/>
    <lineage>
        <taxon>Eukaryota</taxon>
        <taxon>Viridiplantae</taxon>
        <taxon>Streptophyta</taxon>
        <taxon>Embryophyta</taxon>
        <taxon>Tracheophyta</taxon>
        <taxon>Spermatophyta</taxon>
        <taxon>Magnoliopsida</taxon>
        <taxon>eudicotyledons</taxon>
        <taxon>Gunneridae</taxon>
        <taxon>Pentapetalae</taxon>
        <taxon>asterids</taxon>
        <taxon>campanulids</taxon>
        <taxon>Asterales</taxon>
        <taxon>Asteraceae</taxon>
        <taxon>Asteroideae</taxon>
        <taxon>Anthemideae</taxon>
        <taxon>Anthemidinae</taxon>
        <taxon>Tanacetum</taxon>
    </lineage>
</organism>
<dbReference type="AlphaFoldDB" id="A0A6L2NGB1"/>
<proteinExistence type="predicted"/>
<evidence type="ECO:0000313" key="1">
    <source>
        <dbReference type="EMBL" id="GEU85253.1"/>
    </source>
</evidence>
<accession>A0A6L2NGB1</accession>
<gene>
    <name evidence="1" type="ORF">Tci_057231</name>
</gene>
<protein>
    <submittedName>
        <fullName evidence="1">Integrase, catalytic region, zinc finger, CCHC-type, peptidase aspartic, catalytic</fullName>
    </submittedName>
</protein>